<name>A0A2S9IPM6_9HYPH</name>
<dbReference type="InterPro" id="IPR025975">
    <property type="entry name" value="Polysacc_lyase"/>
</dbReference>
<evidence type="ECO:0000256" key="1">
    <source>
        <dbReference type="SAM" id="MobiDB-lite"/>
    </source>
</evidence>
<dbReference type="RefSeq" id="WP_105743081.1">
    <property type="nucleotide sequence ID" value="NZ_PVBR01000012.1"/>
</dbReference>
<evidence type="ECO:0000256" key="2">
    <source>
        <dbReference type="SAM" id="SignalP"/>
    </source>
</evidence>
<sequence length="341" mass="37230">MKIKLLLSASLAVLLCTGNLAGAEMRILRDGFDGQSFSPEGGLYYKKNFEQSAGTVEFQRDVAQSGGALKLSVKPHCPPTRDSCSERAEIWEKPALRVPYNEGVWYGFAVKFAEPIPQDDHRYLIAQWKREIGPDAEGDFSPFLALRLKRGKLFATVETNYIAPPATLAATTPEKKPAACASGETPVWLRPETNQMRALVATDATWTPDDGTLFSSCTRAISLTEHGNPLPAPDSGWIDFAVFTKPGPDGSGHIEIFANGKPIVTVTGHIGHADPGLGKNQYFKFGPYRAANEGEWTLYYDDFRRSPHCGDVLDKEACSALAAQRQSEKSPPPSGNIVQQD</sequence>
<keyword evidence="4" id="KW-1185">Reference proteome</keyword>
<evidence type="ECO:0008006" key="5">
    <source>
        <dbReference type="Google" id="ProtNLM"/>
    </source>
</evidence>
<dbReference type="Pfam" id="PF14099">
    <property type="entry name" value="Polysacc_lyase"/>
    <property type="match status" value="1"/>
</dbReference>
<comment type="caution">
    <text evidence="3">The sequence shown here is derived from an EMBL/GenBank/DDBJ whole genome shotgun (WGS) entry which is preliminary data.</text>
</comment>
<evidence type="ECO:0000313" key="3">
    <source>
        <dbReference type="EMBL" id="PRD42442.1"/>
    </source>
</evidence>
<feature type="signal peptide" evidence="2">
    <location>
        <begin position="1"/>
        <end position="22"/>
    </location>
</feature>
<proteinExistence type="predicted"/>
<dbReference type="AlphaFoldDB" id="A0A2S9IPM6"/>
<keyword evidence="2" id="KW-0732">Signal</keyword>
<dbReference type="EMBL" id="PVBR01000012">
    <property type="protein sequence ID" value="PRD42442.1"/>
    <property type="molecule type" value="Genomic_DNA"/>
</dbReference>
<reference evidence="3 4" key="1">
    <citation type="submission" date="2018-02" db="EMBL/GenBank/DDBJ databases">
        <title>The draft genome of Phyllobacterium sp. 1N-3.</title>
        <authorList>
            <person name="Liu L."/>
            <person name="Li L."/>
            <person name="Zhang X."/>
            <person name="Wang T."/>
            <person name="Liang L."/>
        </authorList>
    </citation>
    <scope>NUCLEOTIDE SEQUENCE [LARGE SCALE GENOMIC DNA]</scope>
    <source>
        <strain evidence="3 4">1N-3</strain>
    </source>
</reference>
<feature type="chain" id="PRO_5015413475" description="Polysaccharide lyase" evidence="2">
    <location>
        <begin position="23"/>
        <end position="341"/>
    </location>
</feature>
<organism evidence="3 4">
    <name type="scientific">Phyllobacterium phragmitis</name>
    <dbReference type="NCBI Taxonomy" id="2670329"/>
    <lineage>
        <taxon>Bacteria</taxon>
        <taxon>Pseudomonadati</taxon>
        <taxon>Pseudomonadota</taxon>
        <taxon>Alphaproteobacteria</taxon>
        <taxon>Hyphomicrobiales</taxon>
        <taxon>Phyllobacteriaceae</taxon>
        <taxon>Phyllobacterium</taxon>
    </lineage>
</organism>
<dbReference type="Gene3D" id="2.60.120.200">
    <property type="match status" value="1"/>
</dbReference>
<protein>
    <recommendedName>
        <fullName evidence="5">Polysaccharide lyase</fullName>
    </recommendedName>
</protein>
<evidence type="ECO:0000313" key="4">
    <source>
        <dbReference type="Proteomes" id="UP000239434"/>
    </source>
</evidence>
<dbReference type="Proteomes" id="UP000239434">
    <property type="component" value="Unassembled WGS sequence"/>
</dbReference>
<feature type="region of interest" description="Disordered" evidence="1">
    <location>
        <begin position="322"/>
        <end position="341"/>
    </location>
</feature>
<accession>A0A2S9IPM6</accession>
<gene>
    <name evidence="3" type="ORF">C5748_16825</name>
</gene>